<comment type="caution">
    <text evidence="15">The sequence shown here is derived from an EMBL/GenBank/DDBJ whole genome shotgun (WGS) entry which is preliminary data.</text>
</comment>
<evidence type="ECO:0000313" key="16">
    <source>
        <dbReference type="Proteomes" id="UP001194580"/>
    </source>
</evidence>
<evidence type="ECO:0000256" key="1">
    <source>
        <dbReference type="ARBA" id="ARBA00004123"/>
    </source>
</evidence>
<comment type="function">
    <text evidence="9">As part of the replication protein A (RPA/RP-A), a single-stranded DNA-binding heterotrimeric complex, may play an essential role in DNA replication, recombination and repair. Binds and stabilizes single-stranded DNA intermediates, preventing complementary DNA reannealing and recruiting different proteins involved in DNA metabolism.</text>
</comment>
<feature type="domain" description="Replication protein A OB" evidence="14">
    <location>
        <begin position="304"/>
        <end position="401"/>
    </location>
</feature>
<comment type="subunit">
    <text evidence="9">Component of the heterotrimeric canonical replication protein A complex (RPA).</text>
</comment>
<accession>A0AAD4DFD3</accession>
<dbReference type="InterPro" id="IPR004365">
    <property type="entry name" value="NA-bd_OB_tRNA"/>
</dbReference>
<dbReference type="CDD" id="cd04474">
    <property type="entry name" value="RPA1_DBD_A"/>
    <property type="match status" value="1"/>
</dbReference>
<evidence type="ECO:0000259" key="11">
    <source>
        <dbReference type="Pfam" id="PF01336"/>
    </source>
</evidence>
<evidence type="ECO:0000256" key="5">
    <source>
        <dbReference type="ARBA" id="ARBA00022771"/>
    </source>
</evidence>
<sequence>MTSNPLTAHAIDAIYNERPIATPILQILNTKPMPQAQPGATNRYRVLFSDGINVLQGILGTPLNHLVESKALQKYTIIKLNKHHIKPISGRKLILAIELDVLDQFGDVGKIGEPLAIDGEPAPQGAAPVAASGSAGRAVQQQQQQQQYRAPQNNPYQQQMHQPQQNHHTNQTVMTPSGAPVSSISSLNPYHNRWTIMARVTQKSDVKTWSKPNGNEGRLFSMTLMDDSGEIKVTAFNQQVDDFFNVVEEGKVYYLSAAKVDIAKKQFSTVKNDYEIVLQRDSQIELAQNSHNVPEMRHEFVPLANLVNHNEKDTVDVIALITDVGEFTDNISQKTGKPLLKRDLTLIDPSGFTTRVTIWGNQAQTFALPGPHTVIALKGASVSNYGGKTLNAFGSTTFKLNPDIPEAFDIRGWYEKHGKDFNFQTHSSDFKPTAETPRMTFDEVKLAAANLDPSQTLYFEIKGTIVMMSKSENTFQYPACPKAGCNKKVMEDGNSWRCENCNMTVPEPEYRYIMGVNASDHTGQDWIQAFNDAGRVITGRPAEDLVKNPELVPITFAKSTFKSYIFKCRAKQESYRDEAKVRISIVAIHPLDPVEESKKLLKQLEEYGI</sequence>
<evidence type="ECO:0000259" key="14">
    <source>
        <dbReference type="Pfam" id="PF16900"/>
    </source>
</evidence>
<keyword evidence="4 9" id="KW-0479">Metal-binding</keyword>
<dbReference type="InterPro" id="IPR012340">
    <property type="entry name" value="NA-bd_OB-fold"/>
</dbReference>
<dbReference type="PANTHER" id="PTHR47165:SF4">
    <property type="entry name" value="OS03G0429900 PROTEIN"/>
    <property type="match status" value="1"/>
</dbReference>
<dbReference type="GO" id="GO:0008270">
    <property type="term" value="F:zinc ion binding"/>
    <property type="evidence" value="ECO:0007669"/>
    <property type="project" value="UniProtKB-KW"/>
</dbReference>
<feature type="region of interest" description="Disordered" evidence="10">
    <location>
        <begin position="116"/>
        <end position="182"/>
    </location>
</feature>
<comment type="subcellular location">
    <subcellularLocation>
        <location evidence="1 9">Nucleus</location>
    </subcellularLocation>
</comment>
<evidence type="ECO:0000256" key="10">
    <source>
        <dbReference type="SAM" id="MobiDB-lite"/>
    </source>
</evidence>
<dbReference type="GO" id="GO:0005662">
    <property type="term" value="C:DNA replication factor A complex"/>
    <property type="evidence" value="ECO:0007669"/>
    <property type="project" value="UniProtKB-ARBA"/>
</dbReference>
<dbReference type="EMBL" id="JAAAIL010000354">
    <property type="protein sequence ID" value="KAG0276608.1"/>
    <property type="molecule type" value="Genomic_DNA"/>
</dbReference>
<dbReference type="GO" id="GO:0006310">
    <property type="term" value="P:DNA recombination"/>
    <property type="evidence" value="ECO:0007669"/>
    <property type="project" value="InterPro"/>
</dbReference>
<name>A0AAD4DFD3_9FUNG</name>
<dbReference type="Proteomes" id="UP001194580">
    <property type="component" value="Unassembled WGS sequence"/>
</dbReference>
<dbReference type="GO" id="GO:0003677">
    <property type="term" value="F:DNA binding"/>
    <property type="evidence" value="ECO:0007669"/>
    <property type="project" value="UniProtKB-KW"/>
</dbReference>
<dbReference type="InterPro" id="IPR031657">
    <property type="entry name" value="REPA_OB_2"/>
</dbReference>
<dbReference type="Pfam" id="PF04057">
    <property type="entry name" value="Rep-A_N"/>
    <property type="match status" value="1"/>
</dbReference>
<keyword evidence="16" id="KW-1185">Reference proteome</keyword>
<dbReference type="GO" id="GO:0007004">
    <property type="term" value="P:telomere maintenance via telomerase"/>
    <property type="evidence" value="ECO:0007669"/>
    <property type="project" value="UniProtKB-ARBA"/>
</dbReference>
<dbReference type="NCBIfam" id="TIGR00617">
    <property type="entry name" value="rpa1"/>
    <property type="match status" value="1"/>
</dbReference>
<evidence type="ECO:0000256" key="2">
    <source>
        <dbReference type="ARBA" id="ARBA00005690"/>
    </source>
</evidence>
<evidence type="ECO:0000256" key="4">
    <source>
        <dbReference type="ARBA" id="ARBA00022723"/>
    </source>
</evidence>
<keyword evidence="8 9" id="KW-0539">Nucleus</keyword>
<dbReference type="Gene3D" id="2.40.50.140">
    <property type="entry name" value="Nucleic acid-binding proteins"/>
    <property type="match status" value="4"/>
</dbReference>
<dbReference type="FunFam" id="2.40.50.140:FF:000090">
    <property type="entry name" value="Replication protein A subunit"/>
    <property type="match status" value="1"/>
</dbReference>
<reference evidence="15" key="1">
    <citation type="journal article" date="2020" name="Fungal Divers.">
        <title>Resolving the Mortierellaceae phylogeny through synthesis of multi-gene phylogenetics and phylogenomics.</title>
        <authorList>
            <person name="Vandepol N."/>
            <person name="Liber J."/>
            <person name="Desiro A."/>
            <person name="Na H."/>
            <person name="Kennedy M."/>
            <person name="Barry K."/>
            <person name="Grigoriev I.V."/>
            <person name="Miller A.N."/>
            <person name="O'Donnell K."/>
            <person name="Stajich J.E."/>
            <person name="Bonito G."/>
        </authorList>
    </citation>
    <scope>NUCLEOTIDE SEQUENCE</scope>
    <source>
        <strain evidence="15">NRRL 28262</strain>
    </source>
</reference>
<dbReference type="CDD" id="cd04475">
    <property type="entry name" value="RPA1_DBD_B"/>
    <property type="match status" value="1"/>
</dbReference>
<proteinExistence type="inferred from homology"/>
<feature type="domain" description="Replication factor A C-terminal" evidence="13">
    <location>
        <begin position="458"/>
        <end position="600"/>
    </location>
</feature>
<dbReference type="FunFam" id="2.40.50.140:FF:000041">
    <property type="entry name" value="Replication protein A subunit"/>
    <property type="match status" value="1"/>
</dbReference>
<evidence type="ECO:0000256" key="9">
    <source>
        <dbReference type="RuleBase" id="RU364130"/>
    </source>
</evidence>
<feature type="domain" description="Replication factor-A protein 1 N-terminal" evidence="12">
    <location>
        <begin position="6"/>
        <end position="103"/>
    </location>
</feature>
<evidence type="ECO:0000256" key="6">
    <source>
        <dbReference type="ARBA" id="ARBA00022833"/>
    </source>
</evidence>
<evidence type="ECO:0000313" key="15">
    <source>
        <dbReference type="EMBL" id="KAG0276608.1"/>
    </source>
</evidence>
<protein>
    <recommendedName>
        <fullName evidence="9">Replication protein A subunit</fullName>
    </recommendedName>
</protein>
<dbReference type="CDD" id="cd04477">
    <property type="entry name" value="RPA1N"/>
    <property type="match status" value="1"/>
</dbReference>
<organism evidence="15 16">
    <name type="scientific">Linnemannia exigua</name>
    <dbReference type="NCBI Taxonomy" id="604196"/>
    <lineage>
        <taxon>Eukaryota</taxon>
        <taxon>Fungi</taxon>
        <taxon>Fungi incertae sedis</taxon>
        <taxon>Mucoromycota</taxon>
        <taxon>Mortierellomycotina</taxon>
        <taxon>Mortierellomycetes</taxon>
        <taxon>Mortierellales</taxon>
        <taxon>Mortierellaceae</taxon>
        <taxon>Linnemannia</taxon>
    </lineage>
</organism>
<dbReference type="Pfam" id="PF08646">
    <property type="entry name" value="Rep_fac-A_C"/>
    <property type="match status" value="1"/>
</dbReference>
<dbReference type="GO" id="GO:0006281">
    <property type="term" value="P:DNA repair"/>
    <property type="evidence" value="ECO:0007669"/>
    <property type="project" value="InterPro"/>
</dbReference>
<dbReference type="GO" id="GO:0000781">
    <property type="term" value="C:chromosome, telomeric region"/>
    <property type="evidence" value="ECO:0007669"/>
    <property type="project" value="UniProtKB-ARBA"/>
</dbReference>
<dbReference type="GO" id="GO:0006260">
    <property type="term" value="P:DNA replication"/>
    <property type="evidence" value="ECO:0007669"/>
    <property type="project" value="UniProtKB-KW"/>
</dbReference>
<dbReference type="InterPro" id="IPR004591">
    <property type="entry name" value="Rfa1"/>
</dbReference>
<dbReference type="Pfam" id="PF16900">
    <property type="entry name" value="REPA_OB_2"/>
    <property type="match status" value="1"/>
</dbReference>
<evidence type="ECO:0000259" key="13">
    <source>
        <dbReference type="Pfam" id="PF08646"/>
    </source>
</evidence>
<dbReference type="PANTHER" id="PTHR47165">
    <property type="entry name" value="OS03G0429900 PROTEIN"/>
    <property type="match status" value="1"/>
</dbReference>
<gene>
    <name evidence="15" type="primary">RFA1</name>
    <name evidence="15" type="ORF">BGZ95_007303</name>
</gene>
<dbReference type="FunFam" id="2.40.50.140:FF:000064">
    <property type="entry name" value="Replication protein A subunit"/>
    <property type="match status" value="1"/>
</dbReference>
<keyword evidence="5 9" id="KW-0863">Zinc-finger</keyword>
<dbReference type="InterPro" id="IPR047192">
    <property type="entry name" value="Euk_RPA1_DBD_C"/>
</dbReference>
<keyword evidence="7 9" id="KW-0238">DNA-binding</keyword>
<feature type="compositionally biased region" description="Low complexity" evidence="10">
    <location>
        <begin position="121"/>
        <end position="171"/>
    </location>
</feature>
<dbReference type="Pfam" id="PF01336">
    <property type="entry name" value="tRNA_anti-codon"/>
    <property type="match status" value="1"/>
</dbReference>
<comment type="similarity">
    <text evidence="2 9">Belongs to the replication factor A protein 1 family.</text>
</comment>
<evidence type="ECO:0000256" key="3">
    <source>
        <dbReference type="ARBA" id="ARBA00022705"/>
    </source>
</evidence>
<evidence type="ECO:0000256" key="7">
    <source>
        <dbReference type="ARBA" id="ARBA00023125"/>
    </source>
</evidence>
<feature type="domain" description="OB" evidence="11">
    <location>
        <begin position="194"/>
        <end position="277"/>
    </location>
</feature>
<evidence type="ECO:0000256" key="8">
    <source>
        <dbReference type="ARBA" id="ARBA00023242"/>
    </source>
</evidence>
<feature type="compositionally biased region" description="Polar residues" evidence="10">
    <location>
        <begin position="172"/>
        <end position="182"/>
    </location>
</feature>
<dbReference type="InterPro" id="IPR007199">
    <property type="entry name" value="Rep_factor-A_N"/>
</dbReference>
<dbReference type="CDD" id="cd04476">
    <property type="entry name" value="RPA1_DBD_C"/>
    <property type="match status" value="1"/>
</dbReference>
<keyword evidence="3 9" id="KW-0235">DNA replication</keyword>
<dbReference type="AlphaFoldDB" id="A0AAD4DFD3"/>
<keyword evidence="6 9" id="KW-0862">Zinc</keyword>
<dbReference type="InterPro" id="IPR013955">
    <property type="entry name" value="Rep_factor-A_C"/>
</dbReference>
<evidence type="ECO:0000259" key="12">
    <source>
        <dbReference type="Pfam" id="PF04057"/>
    </source>
</evidence>
<dbReference type="SUPFAM" id="SSF50249">
    <property type="entry name" value="Nucleic acid-binding proteins"/>
    <property type="match status" value="4"/>
</dbReference>